<name>A0ABU1J993_9MICC</name>
<evidence type="ECO:0008006" key="4">
    <source>
        <dbReference type="Google" id="ProtNLM"/>
    </source>
</evidence>
<keyword evidence="3" id="KW-1185">Reference proteome</keyword>
<protein>
    <recommendedName>
        <fullName evidence="4">Acyl-CoA carboxylase epsilon subunit</fullName>
    </recommendedName>
</protein>
<evidence type="ECO:0000313" key="2">
    <source>
        <dbReference type="EMBL" id="MDR6268989.1"/>
    </source>
</evidence>
<dbReference type="EMBL" id="JAVDQF010000001">
    <property type="protein sequence ID" value="MDR6268989.1"/>
    <property type="molecule type" value="Genomic_DNA"/>
</dbReference>
<dbReference type="InterPro" id="IPR032716">
    <property type="entry name" value="ACC_epsilon"/>
</dbReference>
<dbReference type="RefSeq" id="WP_309796978.1">
    <property type="nucleotide sequence ID" value="NZ_BAAAHY010000001.1"/>
</dbReference>
<reference evidence="2 3" key="1">
    <citation type="submission" date="2023-07" db="EMBL/GenBank/DDBJ databases">
        <title>Sequencing the genomes of 1000 actinobacteria strains.</title>
        <authorList>
            <person name="Klenk H.-P."/>
        </authorList>
    </citation>
    <scope>NUCLEOTIDE SEQUENCE [LARGE SCALE GENOMIC DNA]</scope>
    <source>
        <strain evidence="2 3">DSM 14555</strain>
    </source>
</reference>
<dbReference type="Proteomes" id="UP001185069">
    <property type="component" value="Unassembled WGS sequence"/>
</dbReference>
<accession>A0ABU1J993</accession>
<evidence type="ECO:0000313" key="3">
    <source>
        <dbReference type="Proteomes" id="UP001185069"/>
    </source>
</evidence>
<sequence>MIPTRPSQPSLLEDTPDTPLFQVAKGDPDAVELAALTAVVLTLAGGPESGSDDDAGSASSGRSWARRNRLRLAPAPGPGSWRRSAWR</sequence>
<gene>
    <name evidence="2" type="ORF">JOE69_001227</name>
</gene>
<dbReference type="Pfam" id="PF13822">
    <property type="entry name" value="ACC_epsilon"/>
    <property type="match status" value="1"/>
</dbReference>
<comment type="caution">
    <text evidence="2">The sequence shown here is derived from an EMBL/GenBank/DDBJ whole genome shotgun (WGS) entry which is preliminary data.</text>
</comment>
<feature type="region of interest" description="Disordered" evidence="1">
    <location>
        <begin position="44"/>
        <end position="87"/>
    </location>
</feature>
<evidence type="ECO:0000256" key="1">
    <source>
        <dbReference type="SAM" id="MobiDB-lite"/>
    </source>
</evidence>
<proteinExistence type="predicted"/>
<feature type="compositionally biased region" description="Polar residues" evidence="1">
    <location>
        <begin position="1"/>
        <end position="10"/>
    </location>
</feature>
<organism evidence="2 3">
    <name type="scientific">Arthrobacter russicus</name>
    <dbReference type="NCBI Taxonomy" id="172040"/>
    <lineage>
        <taxon>Bacteria</taxon>
        <taxon>Bacillati</taxon>
        <taxon>Actinomycetota</taxon>
        <taxon>Actinomycetes</taxon>
        <taxon>Micrococcales</taxon>
        <taxon>Micrococcaceae</taxon>
        <taxon>Arthrobacter</taxon>
    </lineage>
</organism>
<feature type="region of interest" description="Disordered" evidence="1">
    <location>
        <begin position="1"/>
        <end position="23"/>
    </location>
</feature>